<dbReference type="InterPro" id="IPR036869">
    <property type="entry name" value="J_dom_sf"/>
</dbReference>
<dbReference type="SUPFAM" id="SSF46565">
    <property type="entry name" value="Chaperone J-domain"/>
    <property type="match status" value="1"/>
</dbReference>
<dbReference type="AlphaFoldDB" id="A0A5J4YZK9"/>
<keyword evidence="4" id="KW-1185">Reference proteome</keyword>
<feature type="region of interest" description="Disordered" evidence="1">
    <location>
        <begin position="333"/>
        <end position="360"/>
    </location>
</feature>
<sequence length="360" mass="41497">MGGKGDDDQDQQMVQRALKDLDLVSSTLEELQLANVVTRSKQVVQFSSAYGSDQEDSDSDEEDGRVFTQREYHDSGQLRMYRTYQVKPNPNGSGVYQRLIEEKHFNPDGVCMVDIHFSVGQPYLSRKHYHPSQSLKSEKLFYVEDEVKMICRKAHYWREYYDGGGTKSEVQYDGHGVRIGFCKRYGRDGSILWIKDYTREYQDNLHEFKSRIGELDFSYADAAKHLGFDAIPATMKEVERQYRLMSLPLHPDKQGVVSEEMTEKFIELSRARDSLREYFDMIAENGTGGDRAEKHDGQLDGKKLAPMTESCAIRGQRLIGAVRITKTPIEEREGGARDIESRSQMMHQQYPTSDLILQRR</sequence>
<dbReference type="OMA" id="TESCAIR"/>
<dbReference type="OrthoDB" id="1319at2759"/>
<accession>A0A5J4YZK9</accession>
<dbReference type="EMBL" id="VRMN01000003">
    <property type="protein sequence ID" value="KAA8496043.1"/>
    <property type="molecule type" value="Genomic_DNA"/>
</dbReference>
<evidence type="ECO:0000256" key="1">
    <source>
        <dbReference type="SAM" id="MobiDB-lite"/>
    </source>
</evidence>
<reference evidence="4" key="1">
    <citation type="journal article" date="2019" name="Nat. Commun.">
        <title>Expansion of phycobilisome linker gene families in mesophilic red algae.</title>
        <authorList>
            <person name="Lee J."/>
            <person name="Kim D."/>
            <person name="Bhattacharya D."/>
            <person name="Yoon H.S."/>
        </authorList>
    </citation>
    <scope>NUCLEOTIDE SEQUENCE [LARGE SCALE GENOMIC DNA]</scope>
    <source>
        <strain evidence="4">CCMP 1328</strain>
    </source>
</reference>
<dbReference type="PROSITE" id="PS50076">
    <property type="entry name" value="DNAJ_2"/>
    <property type="match status" value="1"/>
</dbReference>
<evidence type="ECO:0000313" key="3">
    <source>
        <dbReference type="EMBL" id="KAA8496043.1"/>
    </source>
</evidence>
<organism evidence="3 4">
    <name type="scientific">Porphyridium purpureum</name>
    <name type="common">Red alga</name>
    <name type="synonym">Porphyridium cruentum</name>
    <dbReference type="NCBI Taxonomy" id="35688"/>
    <lineage>
        <taxon>Eukaryota</taxon>
        <taxon>Rhodophyta</taxon>
        <taxon>Bangiophyceae</taxon>
        <taxon>Porphyridiales</taxon>
        <taxon>Porphyridiaceae</taxon>
        <taxon>Porphyridium</taxon>
    </lineage>
</organism>
<gene>
    <name evidence="3" type="ORF">FVE85_2198</name>
</gene>
<comment type="caution">
    <text evidence="3">The sequence shown here is derived from an EMBL/GenBank/DDBJ whole genome shotgun (WGS) entry which is preliminary data.</text>
</comment>
<evidence type="ECO:0000313" key="4">
    <source>
        <dbReference type="Proteomes" id="UP000324585"/>
    </source>
</evidence>
<evidence type="ECO:0000259" key="2">
    <source>
        <dbReference type="PROSITE" id="PS50076"/>
    </source>
</evidence>
<proteinExistence type="predicted"/>
<dbReference type="Gene3D" id="3.90.930.1">
    <property type="match status" value="1"/>
</dbReference>
<dbReference type="Proteomes" id="UP000324585">
    <property type="component" value="Unassembled WGS sequence"/>
</dbReference>
<dbReference type="InterPro" id="IPR001623">
    <property type="entry name" value="DnaJ_domain"/>
</dbReference>
<dbReference type="Gene3D" id="1.10.287.110">
    <property type="entry name" value="DnaJ domain"/>
    <property type="match status" value="1"/>
</dbReference>
<dbReference type="CDD" id="cd06257">
    <property type="entry name" value="DnaJ"/>
    <property type="match status" value="1"/>
</dbReference>
<name>A0A5J4YZK9_PORPP</name>
<protein>
    <recommendedName>
        <fullName evidence="2">J domain-containing protein</fullName>
    </recommendedName>
</protein>
<feature type="domain" description="J" evidence="2">
    <location>
        <begin position="221"/>
        <end position="280"/>
    </location>
</feature>
<feature type="compositionally biased region" description="Polar residues" evidence="1">
    <location>
        <begin position="342"/>
        <end position="352"/>
    </location>
</feature>